<dbReference type="GO" id="GO:0071949">
    <property type="term" value="F:FAD binding"/>
    <property type="evidence" value="ECO:0007669"/>
    <property type="project" value="InterPro"/>
</dbReference>
<evidence type="ECO:0000256" key="2">
    <source>
        <dbReference type="ARBA" id="ARBA00008000"/>
    </source>
</evidence>
<reference evidence="9 10" key="2">
    <citation type="submission" date="2019-02" db="EMBL/GenBank/DDBJ databases">
        <title>'Lichenibacterium ramalinii' gen. nov. sp. nov., 'Lichenibacterium minor' gen. nov. sp. nov.</title>
        <authorList>
            <person name="Pankratov T."/>
        </authorList>
    </citation>
    <scope>NUCLEOTIDE SEQUENCE [LARGE SCALE GENOMIC DNA]</scope>
    <source>
        <strain evidence="9 10">RmlP001</strain>
    </source>
</reference>
<dbReference type="FunFam" id="1.10.45.10:FF:000001">
    <property type="entry name" value="D-lactate dehydrogenase mitochondrial"/>
    <property type="match status" value="1"/>
</dbReference>
<sequence>MLIHDAAREAHVAARRPPAAALEAVLSALAERFGNRFSRNRSILDQHAHTRTQVRAEAPDGVVFPHSTAEVAEVVRLCAAQRVPVIPYGTGTSLEGHVNAPYGGISIDTSGMNRVLAVHAEDLDCVVEPGVTRKALNQHLRDHGLFFPIDPGADASLGGMAATRASGTSAVRYGTMKDNVLALEIVTPQGEVMQTSRRARKSSAGYDLTRLMVGSEGTLGVITAITLKLSGIPEATSAGICPFPTVKAACDATIATIQSGIPVARIELLDALQVRACNLYSHLGLPEVPMLFVEFTGTPASVAEQTEAFGAIAEDLGGGPFDWATKAEDRSRLWQARHDVYWASFTLRPGAKIISTDLCVPISRLAECVTATQADIAETRLVAPIVGHVGDGNFHLGLLFDDTDPDEMSRVDAFLDRLVRRALAMEGTCTGEHGVGQGKAGYLREEHPPAALAMMRAIKQAIDPQDIMNPGKILPIDG</sequence>
<dbReference type="InterPro" id="IPR016169">
    <property type="entry name" value="FAD-bd_PCMH_sub2"/>
</dbReference>
<dbReference type="InterPro" id="IPR036318">
    <property type="entry name" value="FAD-bd_PCMH-like_sf"/>
</dbReference>
<gene>
    <name evidence="9" type="ORF">D3272_25235</name>
</gene>
<dbReference type="InterPro" id="IPR006094">
    <property type="entry name" value="Oxid_FAD_bind_N"/>
</dbReference>
<dbReference type="GO" id="GO:0008720">
    <property type="term" value="F:D-lactate dehydrogenase (NAD+) activity"/>
    <property type="evidence" value="ECO:0007669"/>
    <property type="project" value="TreeGrafter"/>
</dbReference>
<dbReference type="Pfam" id="PF02913">
    <property type="entry name" value="FAD-oxidase_C"/>
    <property type="match status" value="1"/>
</dbReference>
<dbReference type="OrthoDB" id="9811557at2"/>
<comment type="similarity">
    <text evidence="2">Belongs to the FAD-binding oxidoreductase/transferase type 4 family.</text>
</comment>
<keyword evidence="3" id="KW-0285">Flavoprotein</keyword>
<keyword evidence="4" id="KW-0274">FAD</keyword>
<evidence type="ECO:0000259" key="8">
    <source>
        <dbReference type="PROSITE" id="PS51387"/>
    </source>
</evidence>
<dbReference type="EMBL" id="QYBC01000033">
    <property type="protein sequence ID" value="RYB01629.1"/>
    <property type="molecule type" value="Genomic_DNA"/>
</dbReference>
<dbReference type="SUPFAM" id="SSF55103">
    <property type="entry name" value="FAD-linked oxidases, C-terminal domain"/>
    <property type="match status" value="1"/>
</dbReference>
<evidence type="ECO:0000256" key="4">
    <source>
        <dbReference type="ARBA" id="ARBA00022827"/>
    </source>
</evidence>
<dbReference type="InterPro" id="IPR016164">
    <property type="entry name" value="FAD-linked_Oxase-like_C"/>
</dbReference>
<dbReference type="Proteomes" id="UP000289411">
    <property type="component" value="Unassembled WGS sequence"/>
</dbReference>
<dbReference type="GO" id="GO:1903457">
    <property type="term" value="P:lactate catabolic process"/>
    <property type="evidence" value="ECO:0007669"/>
    <property type="project" value="TreeGrafter"/>
</dbReference>
<protein>
    <recommendedName>
        <fullName evidence="7">D-lactate dehydrogenase (cytochrome)</fullName>
        <ecNumber evidence="7">1.1.2.4</ecNumber>
    </recommendedName>
</protein>
<keyword evidence="10" id="KW-1185">Reference proteome</keyword>
<dbReference type="Gene3D" id="3.30.70.2740">
    <property type="match status" value="1"/>
</dbReference>
<comment type="caution">
    <text evidence="9">The sequence shown here is derived from an EMBL/GenBank/DDBJ whole genome shotgun (WGS) entry which is preliminary data.</text>
</comment>
<comment type="cofactor">
    <cofactor evidence="1">
        <name>FAD</name>
        <dbReference type="ChEBI" id="CHEBI:57692"/>
    </cofactor>
</comment>
<dbReference type="SUPFAM" id="SSF56176">
    <property type="entry name" value="FAD-binding/transporter-associated domain-like"/>
    <property type="match status" value="1"/>
</dbReference>
<dbReference type="GO" id="GO:0004458">
    <property type="term" value="F:D-lactate dehydrogenase (cytochrome) activity"/>
    <property type="evidence" value="ECO:0007669"/>
    <property type="project" value="UniProtKB-EC"/>
</dbReference>
<feature type="domain" description="FAD-binding PCMH-type" evidence="8">
    <location>
        <begin position="55"/>
        <end position="232"/>
    </location>
</feature>
<evidence type="ECO:0000256" key="1">
    <source>
        <dbReference type="ARBA" id="ARBA00001974"/>
    </source>
</evidence>
<evidence type="ECO:0000256" key="3">
    <source>
        <dbReference type="ARBA" id="ARBA00022630"/>
    </source>
</evidence>
<dbReference type="Gene3D" id="3.30.465.10">
    <property type="match status" value="1"/>
</dbReference>
<dbReference type="PANTHER" id="PTHR11748">
    <property type="entry name" value="D-LACTATE DEHYDROGENASE"/>
    <property type="match status" value="1"/>
</dbReference>
<dbReference type="AlphaFoldDB" id="A0A4Q2R7H3"/>
<dbReference type="InterPro" id="IPR016166">
    <property type="entry name" value="FAD-bd_PCMH"/>
</dbReference>
<evidence type="ECO:0000313" key="10">
    <source>
        <dbReference type="Proteomes" id="UP000289411"/>
    </source>
</evidence>
<reference evidence="9 10" key="1">
    <citation type="submission" date="2018-09" db="EMBL/GenBank/DDBJ databases">
        <authorList>
            <person name="Grouzdev D.S."/>
            <person name="Krutkina M.S."/>
        </authorList>
    </citation>
    <scope>NUCLEOTIDE SEQUENCE [LARGE SCALE GENOMIC DNA]</scope>
    <source>
        <strain evidence="9 10">RmlP001</strain>
    </source>
</reference>
<dbReference type="RefSeq" id="WP_129222010.1">
    <property type="nucleotide sequence ID" value="NZ_QYBC01000033.1"/>
</dbReference>
<dbReference type="FunFam" id="3.30.465.10:FF:000016">
    <property type="entry name" value="probable D-lactate dehydrogenase, mitochondrial"/>
    <property type="match status" value="1"/>
</dbReference>
<evidence type="ECO:0000313" key="9">
    <source>
        <dbReference type="EMBL" id="RYB01629.1"/>
    </source>
</evidence>
<accession>A0A4Q2R7H3</accession>
<dbReference type="Pfam" id="PF01565">
    <property type="entry name" value="FAD_binding_4"/>
    <property type="match status" value="1"/>
</dbReference>
<proteinExistence type="inferred from homology"/>
<dbReference type="InterPro" id="IPR004113">
    <property type="entry name" value="FAD-bd_oxidored_4_C"/>
</dbReference>
<keyword evidence="6" id="KW-0560">Oxidoreductase</keyword>
<dbReference type="FunFam" id="3.30.70.2740:FF:000001">
    <property type="entry name" value="D-lactate dehydrogenase mitochondrial"/>
    <property type="match status" value="1"/>
</dbReference>
<evidence type="ECO:0000256" key="7">
    <source>
        <dbReference type="ARBA" id="ARBA00038897"/>
    </source>
</evidence>
<dbReference type="EC" id="1.1.2.4" evidence="7"/>
<dbReference type="PROSITE" id="PS51387">
    <property type="entry name" value="FAD_PCMH"/>
    <property type="match status" value="1"/>
</dbReference>
<dbReference type="PANTHER" id="PTHR11748:SF111">
    <property type="entry name" value="D-LACTATE DEHYDROGENASE, MITOCHONDRIAL-RELATED"/>
    <property type="match status" value="1"/>
</dbReference>
<dbReference type="Gene3D" id="1.10.45.10">
    <property type="entry name" value="Vanillyl-alcohol Oxidase, Chain A, domain 4"/>
    <property type="match status" value="1"/>
</dbReference>
<name>A0A4Q2R7H3_9HYPH</name>
<evidence type="ECO:0000256" key="6">
    <source>
        <dbReference type="ARBA" id="ARBA00023002"/>
    </source>
</evidence>
<keyword evidence="5" id="KW-0809">Transit peptide</keyword>
<organism evidence="9 10">
    <name type="scientific">Lichenibacterium ramalinae</name>
    <dbReference type="NCBI Taxonomy" id="2316527"/>
    <lineage>
        <taxon>Bacteria</taxon>
        <taxon>Pseudomonadati</taxon>
        <taxon>Pseudomonadota</taxon>
        <taxon>Alphaproteobacteria</taxon>
        <taxon>Hyphomicrobiales</taxon>
        <taxon>Lichenihabitantaceae</taxon>
        <taxon>Lichenibacterium</taxon>
    </lineage>
</organism>
<evidence type="ECO:0000256" key="5">
    <source>
        <dbReference type="ARBA" id="ARBA00022946"/>
    </source>
</evidence>
<dbReference type="InterPro" id="IPR016171">
    <property type="entry name" value="Vanillyl_alc_oxidase_C-sub2"/>
</dbReference>